<dbReference type="PANTHER" id="PTHR42693:SF53">
    <property type="entry name" value="ENDO-4-O-SULFATASE"/>
    <property type="match status" value="1"/>
</dbReference>
<dbReference type="GO" id="GO:0046872">
    <property type="term" value="F:metal ion binding"/>
    <property type="evidence" value="ECO:0007669"/>
    <property type="project" value="UniProtKB-KW"/>
</dbReference>
<evidence type="ECO:0000256" key="4">
    <source>
        <dbReference type="ARBA" id="ARBA00022837"/>
    </source>
</evidence>
<dbReference type="CDD" id="cd16155">
    <property type="entry name" value="sulfatase_like"/>
    <property type="match status" value="1"/>
</dbReference>
<accession>A0A2V3UH44</accession>
<evidence type="ECO:0000313" key="7">
    <source>
        <dbReference type="Proteomes" id="UP000248021"/>
    </source>
</evidence>
<dbReference type="RefSeq" id="WP_110373678.1">
    <property type="nucleotide sequence ID" value="NZ_JAHBRY010000002.1"/>
</dbReference>
<sequence length="467" mass="51086">MNRRAPNIVVLIADDHRYESLGCNGNSEVETPNLDALARRGVAFDGAHCQGGMHPAVCVPSRASFLTGRNIFASAVDPTGDDYEASAFAIPASLETFPERLRAQGYVTHAIGKWHNDKEAFARSFTSGDRLMFGGMSDHDRVPLRRHDPAGQFPDADIYFEGGLSTDLFRDSALDFLRKRSPDQPYCLYVAFTAPHDPRTPPDAYARTGDSVSLPANFLPIHPFDNGEMLVRDELLEAFPRPPDAVRQHIADYYGMIAHLDAAVGDILKALGDNGDEGNTIVVYTADHGLALGQHGLMGKQNLYEHSLHIPLIIAGPGLPHGQRLPHLVWHADTSATLIDLAGCAPDPLAEGCSLLPIMNDAEAGWRDSFAAAYRFSQRMIRDSRYKLVRYIDQDALGRGPYRADNTPSRGSQTEQLFDLAADPGETINLAALPAYAAHRDRLSRALDAWQRSVGDPLLAAEEQAAR</sequence>
<comment type="caution">
    <text evidence="6">The sequence shown here is derived from an EMBL/GenBank/DDBJ whole genome shotgun (WGS) entry which is preliminary data.</text>
</comment>
<evidence type="ECO:0000256" key="1">
    <source>
        <dbReference type="ARBA" id="ARBA00008779"/>
    </source>
</evidence>
<dbReference type="Pfam" id="PF00884">
    <property type="entry name" value="Sulfatase"/>
    <property type="match status" value="1"/>
</dbReference>
<keyword evidence="4" id="KW-0106">Calcium</keyword>
<dbReference type="PROSITE" id="PS00149">
    <property type="entry name" value="SULFATASE_2"/>
    <property type="match status" value="1"/>
</dbReference>
<evidence type="ECO:0000313" key="6">
    <source>
        <dbReference type="EMBL" id="PXW63545.1"/>
    </source>
</evidence>
<dbReference type="OrthoDB" id="9795675at2"/>
<dbReference type="GO" id="GO:0004065">
    <property type="term" value="F:arylsulfatase activity"/>
    <property type="evidence" value="ECO:0007669"/>
    <property type="project" value="TreeGrafter"/>
</dbReference>
<proteinExistence type="inferred from homology"/>
<evidence type="ECO:0000256" key="3">
    <source>
        <dbReference type="ARBA" id="ARBA00022801"/>
    </source>
</evidence>
<dbReference type="InterPro" id="IPR050738">
    <property type="entry name" value="Sulfatase"/>
</dbReference>
<dbReference type="PANTHER" id="PTHR42693">
    <property type="entry name" value="ARYLSULFATASE FAMILY MEMBER"/>
    <property type="match status" value="1"/>
</dbReference>
<name>A0A2V3UH44_9HYPH</name>
<comment type="similarity">
    <text evidence="1">Belongs to the sulfatase family.</text>
</comment>
<feature type="domain" description="Sulfatase N-terminal" evidence="5">
    <location>
        <begin position="6"/>
        <end position="343"/>
    </location>
</feature>
<dbReference type="InterPro" id="IPR000917">
    <property type="entry name" value="Sulfatase_N"/>
</dbReference>
<keyword evidence="3" id="KW-0378">Hydrolase</keyword>
<evidence type="ECO:0000256" key="2">
    <source>
        <dbReference type="ARBA" id="ARBA00022723"/>
    </source>
</evidence>
<keyword evidence="2" id="KW-0479">Metal-binding</keyword>
<dbReference type="Proteomes" id="UP000248021">
    <property type="component" value="Unassembled WGS sequence"/>
</dbReference>
<dbReference type="Gene3D" id="3.40.720.10">
    <property type="entry name" value="Alkaline Phosphatase, subunit A"/>
    <property type="match status" value="1"/>
</dbReference>
<dbReference type="AlphaFoldDB" id="A0A2V3UH44"/>
<dbReference type="EMBL" id="QJJK01000002">
    <property type="protein sequence ID" value="PXW63545.1"/>
    <property type="molecule type" value="Genomic_DNA"/>
</dbReference>
<gene>
    <name evidence="6" type="ORF">C7450_102461</name>
</gene>
<dbReference type="InterPro" id="IPR017850">
    <property type="entry name" value="Alkaline_phosphatase_core_sf"/>
</dbReference>
<organism evidence="6 7">
    <name type="scientific">Chelatococcus asaccharovorans</name>
    <dbReference type="NCBI Taxonomy" id="28210"/>
    <lineage>
        <taxon>Bacteria</taxon>
        <taxon>Pseudomonadati</taxon>
        <taxon>Pseudomonadota</taxon>
        <taxon>Alphaproteobacteria</taxon>
        <taxon>Hyphomicrobiales</taxon>
        <taxon>Chelatococcaceae</taxon>
        <taxon>Chelatococcus</taxon>
    </lineage>
</organism>
<dbReference type="SUPFAM" id="SSF53649">
    <property type="entry name" value="Alkaline phosphatase-like"/>
    <property type="match status" value="1"/>
</dbReference>
<protein>
    <submittedName>
        <fullName evidence="6">Arylsulfatase A-like enzyme</fullName>
    </submittedName>
</protein>
<keyword evidence="7" id="KW-1185">Reference proteome</keyword>
<reference evidence="6 7" key="1">
    <citation type="submission" date="2018-05" db="EMBL/GenBank/DDBJ databases">
        <title>Genomic Encyclopedia of Type Strains, Phase IV (KMG-IV): sequencing the most valuable type-strain genomes for metagenomic binning, comparative biology and taxonomic classification.</title>
        <authorList>
            <person name="Goeker M."/>
        </authorList>
    </citation>
    <scope>NUCLEOTIDE SEQUENCE [LARGE SCALE GENOMIC DNA]</scope>
    <source>
        <strain evidence="6 7">DSM 6462</strain>
    </source>
</reference>
<dbReference type="InterPro" id="IPR024607">
    <property type="entry name" value="Sulfatase_CS"/>
</dbReference>
<evidence type="ECO:0000259" key="5">
    <source>
        <dbReference type="Pfam" id="PF00884"/>
    </source>
</evidence>